<dbReference type="eggNOG" id="ENOG5031AXF">
    <property type="taxonomic scope" value="Bacteria"/>
</dbReference>
<accession>W8T2K3</accession>
<proteinExistence type="predicted"/>
<dbReference type="RefSeq" id="WP_025435016.1">
    <property type="nucleotide sequence ID" value="NZ_CP007452.1"/>
</dbReference>
<dbReference type="OrthoDB" id="1752078at2"/>
<evidence type="ECO:0000313" key="1">
    <source>
        <dbReference type="EMBL" id="AHM55974.1"/>
    </source>
</evidence>
<dbReference type="STRING" id="1286171.EAL2_c06730"/>
<sequence>MLEFDMLDSYKGLGISQGLDRGLVAYKDGSLLVEEGMGFGAVAVQSGGYTYFSSVKSVKRESGCFEVVCDIDKRLDWKVFGLRIKPLTKVLEHICTNIYMKREKNQCKLLEAGEILRRFFHVESCFVKVPSQGKVRILYGIAGNEVSVDLSCKMKMKGCRFFVMNELGASIFDKGIVNGSISAPPTGWQKMNGHCELYSSSHTIAFTISESHVPDGVASKLYWGREMAKGYCWAGFESEIVCESKEFENYSYSIAFREVRL</sequence>
<reference evidence="1 2" key="1">
    <citation type="journal article" date="2014" name="Genome Announc.">
        <title>Complete Genome Sequence of Amino Acid-Utilizing Eubacterium acidaminophilum al-2 (DSM 3953).</title>
        <authorList>
            <person name="Poehlein A."/>
            <person name="Andreesen J.R."/>
            <person name="Daniel R."/>
        </authorList>
    </citation>
    <scope>NUCLEOTIDE SEQUENCE [LARGE SCALE GENOMIC DNA]</scope>
    <source>
        <strain evidence="1 2">DSM 3953</strain>
    </source>
</reference>
<gene>
    <name evidence="1" type="ORF">EAL2_c06730</name>
</gene>
<dbReference type="EMBL" id="CP007452">
    <property type="protein sequence ID" value="AHM55974.1"/>
    <property type="molecule type" value="Genomic_DNA"/>
</dbReference>
<dbReference type="Proteomes" id="UP000019591">
    <property type="component" value="Chromosome"/>
</dbReference>
<evidence type="ECO:0000313" key="2">
    <source>
        <dbReference type="Proteomes" id="UP000019591"/>
    </source>
</evidence>
<protein>
    <submittedName>
        <fullName evidence="1">Uncharacterized protein</fullName>
    </submittedName>
</protein>
<dbReference type="KEGG" id="eac:EAL2_c06730"/>
<keyword evidence="2" id="KW-1185">Reference proteome</keyword>
<organism evidence="1 2">
    <name type="scientific">Peptoclostridium acidaminophilum DSM 3953</name>
    <dbReference type="NCBI Taxonomy" id="1286171"/>
    <lineage>
        <taxon>Bacteria</taxon>
        <taxon>Bacillati</taxon>
        <taxon>Bacillota</taxon>
        <taxon>Clostridia</taxon>
        <taxon>Peptostreptococcales</taxon>
        <taxon>Peptoclostridiaceae</taxon>
        <taxon>Peptoclostridium</taxon>
    </lineage>
</organism>
<dbReference type="HOGENOM" id="CLU_1064546_0_0_9"/>
<name>W8T2K3_PEPAC</name>
<dbReference type="PATRIC" id="fig|1286171.3.peg.619"/>
<dbReference type="AlphaFoldDB" id="W8T2K3"/>